<evidence type="ECO:0000256" key="1">
    <source>
        <dbReference type="ARBA" id="ARBA00001946"/>
    </source>
</evidence>
<protein>
    <recommendedName>
        <fullName evidence="3">molybdopterin molybdotransferase</fullName>
        <ecNumber evidence="3">2.10.1.1</ecNumber>
    </recommendedName>
</protein>
<comment type="cofactor">
    <cofactor evidence="1">
        <name>Mg(2+)</name>
        <dbReference type="ChEBI" id="CHEBI:18420"/>
    </cofactor>
</comment>
<evidence type="ECO:0000256" key="5">
    <source>
        <dbReference type="ARBA" id="ARBA00022679"/>
    </source>
</evidence>
<dbReference type="InterPro" id="IPR005111">
    <property type="entry name" value="MoeA_C_domain_IV"/>
</dbReference>
<accession>X1HTP6</accession>
<keyword evidence="8" id="KW-0501">Molybdenum cofactor biosynthesis</keyword>
<evidence type="ECO:0000256" key="7">
    <source>
        <dbReference type="ARBA" id="ARBA00022842"/>
    </source>
</evidence>
<dbReference type="InterPro" id="IPR036425">
    <property type="entry name" value="MoaB/Mog-like_dom_sf"/>
</dbReference>
<proteinExistence type="predicted"/>
<comment type="pathway">
    <text evidence="2">Cofactor biosynthesis; molybdopterin biosynthesis.</text>
</comment>
<evidence type="ECO:0000256" key="8">
    <source>
        <dbReference type="ARBA" id="ARBA00023150"/>
    </source>
</evidence>
<feature type="domain" description="MoaB/Mog" evidence="10">
    <location>
        <begin position="1"/>
        <end position="138"/>
    </location>
</feature>
<dbReference type="GO" id="GO:0006777">
    <property type="term" value="P:Mo-molybdopterin cofactor biosynthetic process"/>
    <property type="evidence" value="ECO:0007669"/>
    <property type="project" value="UniProtKB-KW"/>
</dbReference>
<reference evidence="11" key="1">
    <citation type="journal article" date="2014" name="Front. Microbiol.">
        <title>High frequency of phylogenetically diverse reductive dehalogenase-homologous genes in deep subseafloor sedimentary metagenomes.</title>
        <authorList>
            <person name="Kawai M."/>
            <person name="Futagami T."/>
            <person name="Toyoda A."/>
            <person name="Takaki Y."/>
            <person name="Nishi S."/>
            <person name="Hori S."/>
            <person name="Arai W."/>
            <person name="Tsubouchi T."/>
            <person name="Morono Y."/>
            <person name="Uchiyama I."/>
            <person name="Ito T."/>
            <person name="Fujiyama A."/>
            <person name="Inagaki F."/>
            <person name="Takami H."/>
        </authorList>
    </citation>
    <scope>NUCLEOTIDE SEQUENCE</scope>
    <source>
        <strain evidence="11">Expedition CK06-06</strain>
    </source>
</reference>
<evidence type="ECO:0000256" key="4">
    <source>
        <dbReference type="ARBA" id="ARBA00022505"/>
    </source>
</evidence>
<dbReference type="EC" id="2.10.1.1" evidence="3"/>
<dbReference type="Gene3D" id="2.40.340.10">
    <property type="entry name" value="MoeA, C-terminal, domain IV"/>
    <property type="match status" value="1"/>
</dbReference>
<evidence type="ECO:0000313" key="11">
    <source>
        <dbReference type="EMBL" id="GAH57204.1"/>
    </source>
</evidence>
<dbReference type="CDD" id="cd00887">
    <property type="entry name" value="MoeA"/>
    <property type="match status" value="1"/>
</dbReference>
<feature type="non-terminal residue" evidence="11">
    <location>
        <position position="1"/>
    </location>
</feature>
<dbReference type="GO" id="GO:0046872">
    <property type="term" value="F:metal ion binding"/>
    <property type="evidence" value="ECO:0007669"/>
    <property type="project" value="UniProtKB-KW"/>
</dbReference>
<dbReference type="AlphaFoldDB" id="X1HTP6"/>
<comment type="catalytic activity">
    <reaction evidence="9">
        <text>adenylyl-molybdopterin + molybdate = Mo-molybdopterin + AMP + H(+)</text>
        <dbReference type="Rhea" id="RHEA:35047"/>
        <dbReference type="ChEBI" id="CHEBI:15378"/>
        <dbReference type="ChEBI" id="CHEBI:36264"/>
        <dbReference type="ChEBI" id="CHEBI:62727"/>
        <dbReference type="ChEBI" id="CHEBI:71302"/>
        <dbReference type="ChEBI" id="CHEBI:456215"/>
        <dbReference type="EC" id="2.10.1.1"/>
    </reaction>
</comment>
<dbReference type="FunFam" id="3.40.980.10:FF:000004">
    <property type="entry name" value="Molybdopterin molybdenumtransferase"/>
    <property type="match status" value="1"/>
</dbReference>
<dbReference type="Pfam" id="PF00994">
    <property type="entry name" value="MoCF_biosynth"/>
    <property type="match status" value="1"/>
</dbReference>
<keyword evidence="6" id="KW-0479">Metal-binding</keyword>
<dbReference type="InterPro" id="IPR038987">
    <property type="entry name" value="MoeA-like"/>
</dbReference>
<keyword evidence="7" id="KW-0460">Magnesium</keyword>
<evidence type="ECO:0000256" key="6">
    <source>
        <dbReference type="ARBA" id="ARBA00022723"/>
    </source>
</evidence>
<organism evidence="11">
    <name type="scientific">marine sediment metagenome</name>
    <dbReference type="NCBI Taxonomy" id="412755"/>
    <lineage>
        <taxon>unclassified sequences</taxon>
        <taxon>metagenomes</taxon>
        <taxon>ecological metagenomes</taxon>
    </lineage>
</organism>
<evidence type="ECO:0000256" key="9">
    <source>
        <dbReference type="ARBA" id="ARBA00047317"/>
    </source>
</evidence>
<dbReference type="InterPro" id="IPR001453">
    <property type="entry name" value="MoaB/Mog_dom"/>
</dbReference>
<dbReference type="InterPro" id="IPR008284">
    <property type="entry name" value="MoCF_biosynth_CS"/>
</dbReference>
<gene>
    <name evidence="11" type="ORF">S03H2_28503</name>
</gene>
<dbReference type="Gene3D" id="3.40.980.10">
    <property type="entry name" value="MoaB/Mog-like domain"/>
    <property type="match status" value="1"/>
</dbReference>
<keyword evidence="4" id="KW-0500">Molybdenum</keyword>
<evidence type="ECO:0000256" key="2">
    <source>
        <dbReference type="ARBA" id="ARBA00005046"/>
    </source>
</evidence>
<dbReference type="SUPFAM" id="SSF53218">
    <property type="entry name" value="Molybdenum cofactor biosynthesis proteins"/>
    <property type="match status" value="1"/>
</dbReference>
<dbReference type="PANTHER" id="PTHR10192:SF5">
    <property type="entry name" value="GEPHYRIN"/>
    <property type="match status" value="1"/>
</dbReference>
<sequence length="230" mass="24829">ILSTGDELLPVEESLQPGKIHDSNAYTLSALISRDGGTPEYLGIVPDQEQAVRDGLETAVKHNADLILSSAGVSVGAFDFVRSIIQSDGELEFWRVNIRPGKPIAFGNFQGVPFIGLPGNPVSAFVGYEVFGRPSILRLCGVENPIRSRIKIKIGEDIRSDGRESYLRAVVHSQNGEWIARLTGHQGSGNLLSLVQANALLIIPSGVKSLPSGTEVEAWLLNPSVDHPEW</sequence>
<dbReference type="SMART" id="SM00852">
    <property type="entry name" value="MoCF_biosynth"/>
    <property type="match status" value="1"/>
</dbReference>
<dbReference type="Pfam" id="PF03454">
    <property type="entry name" value="MoeA_C"/>
    <property type="match status" value="1"/>
</dbReference>
<evidence type="ECO:0000259" key="10">
    <source>
        <dbReference type="SMART" id="SM00852"/>
    </source>
</evidence>
<dbReference type="EMBL" id="BARU01017173">
    <property type="protein sequence ID" value="GAH57204.1"/>
    <property type="molecule type" value="Genomic_DNA"/>
</dbReference>
<dbReference type="InterPro" id="IPR036688">
    <property type="entry name" value="MoeA_C_domain_IV_sf"/>
</dbReference>
<dbReference type="GO" id="GO:0005829">
    <property type="term" value="C:cytosol"/>
    <property type="evidence" value="ECO:0007669"/>
    <property type="project" value="TreeGrafter"/>
</dbReference>
<dbReference type="NCBIfam" id="TIGR00177">
    <property type="entry name" value="molyb_syn"/>
    <property type="match status" value="1"/>
</dbReference>
<name>X1HTP6_9ZZZZ</name>
<evidence type="ECO:0000256" key="3">
    <source>
        <dbReference type="ARBA" id="ARBA00013269"/>
    </source>
</evidence>
<dbReference type="PROSITE" id="PS01079">
    <property type="entry name" value="MOCF_BIOSYNTHESIS_2"/>
    <property type="match status" value="1"/>
</dbReference>
<dbReference type="SUPFAM" id="SSF63867">
    <property type="entry name" value="MoeA C-terminal domain-like"/>
    <property type="match status" value="1"/>
</dbReference>
<keyword evidence="5" id="KW-0808">Transferase</keyword>
<dbReference type="GO" id="GO:0061599">
    <property type="term" value="F:molybdopterin molybdotransferase activity"/>
    <property type="evidence" value="ECO:0007669"/>
    <property type="project" value="UniProtKB-EC"/>
</dbReference>
<dbReference type="PANTHER" id="PTHR10192">
    <property type="entry name" value="MOLYBDOPTERIN BIOSYNTHESIS PROTEIN"/>
    <property type="match status" value="1"/>
</dbReference>
<comment type="caution">
    <text evidence="11">The sequence shown here is derived from an EMBL/GenBank/DDBJ whole genome shotgun (WGS) entry which is preliminary data.</text>
</comment>